<protein>
    <submittedName>
        <fullName evidence="2">Transposase</fullName>
    </submittedName>
</protein>
<proteinExistence type="predicted"/>
<dbReference type="EMBL" id="JBGBYS010000013">
    <property type="protein sequence ID" value="MEY9259314.1"/>
    <property type="molecule type" value="Genomic_DNA"/>
</dbReference>
<gene>
    <name evidence="2" type="ORF">ABH903_002346</name>
</gene>
<dbReference type="PANTHER" id="PTHR33498:SF1">
    <property type="entry name" value="TRANSPOSASE FOR INSERTION SEQUENCE ELEMENT IS1557"/>
    <property type="match status" value="1"/>
</dbReference>
<evidence type="ECO:0000259" key="1">
    <source>
        <dbReference type="Pfam" id="PF01610"/>
    </source>
</evidence>
<dbReference type="InterPro" id="IPR002560">
    <property type="entry name" value="Transposase_DDE"/>
</dbReference>
<accession>A0ABV4EM20</accession>
<sequence length="204" mass="22754">MDAFAGYKKAANDVVPDATTVMDPFHVVALVGTKLDETRRRLQTELHGRRGRSGDDLYGIRKTIRTRVGLLTDRQKHRLNSVFAADNHAALLVCWQFYQDTIAAYAAHPSKGKKLMGRLINTLAGTIPNELKELRSLRTPFQRRRADILAYFDHPGTSNGPTEAINGRLEHLRGIALGFRNPGNYLIRSLLHAGGLATLLQPYL</sequence>
<evidence type="ECO:0000313" key="2">
    <source>
        <dbReference type="EMBL" id="MEY9259314.1"/>
    </source>
</evidence>
<dbReference type="InterPro" id="IPR047951">
    <property type="entry name" value="Transpos_ISL3"/>
</dbReference>
<evidence type="ECO:0000313" key="3">
    <source>
        <dbReference type="Proteomes" id="UP001565435"/>
    </source>
</evidence>
<organism evidence="2 3">
    <name type="scientific">Brevibacterium epidermidis</name>
    <dbReference type="NCBI Taxonomy" id="1698"/>
    <lineage>
        <taxon>Bacteria</taxon>
        <taxon>Bacillati</taxon>
        <taxon>Actinomycetota</taxon>
        <taxon>Actinomycetes</taxon>
        <taxon>Micrococcales</taxon>
        <taxon>Brevibacteriaceae</taxon>
        <taxon>Brevibacterium</taxon>
    </lineage>
</organism>
<keyword evidence="3" id="KW-1185">Reference proteome</keyword>
<name>A0ABV4EM20_BREEP</name>
<comment type="caution">
    <text evidence="2">The sequence shown here is derived from an EMBL/GenBank/DDBJ whole genome shotgun (WGS) entry which is preliminary data.</text>
</comment>
<reference evidence="2 3" key="1">
    <citation type="submission" date="2024-07" db="EMBL/GenBank/DDBJ databases">
        <title>Mealworm larvae gut microbial communities from Newark, Delaware, USA.</title>
        <authorList>
            <person name="Blenner M."/>
        </authorList>
    </citation>
    <scope>NUCLEOTIDE SEQUENCE [LARGE SCALE GENOMIC DNA]</scope>
    <source>
        <strain evidence="2 3">UD i117</strain>
    </source>
</reference>
<dbReference type="PANTHER" id="PTHR33498">
    <property type="entry name" value="TRANSPOSASE FOR INSERTION SEQUENCE ELEMENT IS1557"/>
    <property type="match status" value="1"/>
</dbReference>
<dbReference type="Pfam" id="PF01610">
    <property type="entry name" value="DDE_Tnp_ISL3"/>
    <property type="match status" value="1"/>
</dbReference>
<feature type="domain" description="Transposase IS204/IS1001/IS1096/IS1165 DDE" evidence="1">
    <location>
        <begin position="1"/>
        <end position="188"/>
    </location>
</feature>
<dbReference type="Proteomes" id="UP001565435">
    <property type="component" value="Unassembled WGS sequence"/>
</dbReference>